<dbReference type="Proteomes" id="UP000034544">
    <property type="component" value="Unassembled WGS sequence"/>
</dbReference>
<comment type="caution">
    <text evidence="1">The sequence shown here is derived from an EMBL/GenBank/DDBJ whole genome shotgun (WGS) entry which is preliminary data.</text>
</comment>
<proteinExistence type="predicted"/>
<protein>
    <submittedName>
        <fullName evidence="1">Uncharacterized protein</fullName>
    </submittedName>
</protein>
<gene>
    <name evidence="1" type="ORF">UU59_C0013G0012</name>
</gene>
<dbReference type="AlphaFoldDB" id="A0A0G0Z2M0"/>
<reference evidence="1 2" key="1">
    <citation type="journal article" date="2015" name="Nature">
        <title>rRNA introns, odd ribosomes, and small enigmatic genomes across a large radiation of phyla.</title>
        <authorList>
            <person name="Brown C.T."/>
            <person name="Hug L.A."/>
            <person name="Thomas B.C."/>
            <person name="Sharon I."/>
            <person name="Castelle C.J."/>
            <person name="Singh A."/>
            <person name="Wilkins M.J."/>
            <person name="Williams K.H."/>
            <person name="Banfield J.F."/>
        </authorList>
    </citation>
    <scope>NUCLEOTIDE SEQUENCE [LARGE SCALE GENOMIC DNA]</scope>
</reference>
<accession>A0A0G0Z2M0</accession>
<evidence type="ECO:0000313" key="1">
    <source>
        <dbReference type="EMBL" id="KKS07103.1"/>
    </source>
</evidence>
<dbReference type="EMBL" id="LCBF01000013">
    <property type="protein sequence ID" value="KKS07103.1"/>
    <property type="molecule type" value="Genomic_DNA"/>
</dbReference>
<evidence type="ECO:0000313" key="2">
    <source>
        <dbReference type="Proteomes" id="UP000034544"/>
    </source>
</evidence>
<sequence>MSDLQAIRRCRIGNPSTEKICPDNIKHLVKIPVKLISDVQTKEFLFYIQASRTGNKWELHGPTLKKIREQIMDEGFEPEDFNFELFKCRVRKFLS</sequence>
<organism evidence="1 2">
    <name type="scientific">candidate division WWE3 bacterium GW2011_GWE1_41_27</name>
    <dbReference type="NCBI Taxonomy" id="1619131"/>
    <lineage>
        <taxon>Bacteria</taxon>
        <taxon>Katanobacteria</taxon>
    </lineage>
</organism>
<name>A0A0G0Z2M0_UNCKA</name>